<dbReference type="EMBL" id="VFPJ01000001">
    <property type="protein sequence ID" value="TQM41588.1"/>
    <property type="molecule type" value="Genomic_DNA"/>
</dbReference>
<keyword evidence="3 5" id="KW-1133">Transmembrane helix</keyword>
<gene>
    <name evidence="7" type="ORF">BC670_2573</name>
</gene>
<evidence type="ECO:0000313" key="8">
    <source>
        <dbReference type="Proteomes" id="UP000320773"/>
    </source>
</evidence>
<evidence type="ECO:0000256" key="3">
    <source>
        <dbReference type="ARBA" id="ARBA00022989"/>
    </source>
</evidence>
<dbReference type="RefSeq" id="WP_089079761.1">
    <property type="nucleotide sequence ID" value="NZ_VFPJ01000001.1"/>
</dbReference>
<dbReference type="GO" id="GO:0016020">
    <property type="term" value="C:membrane"/>
    <property type="evidence" value="ECO:0007669"/>
    <property type="project" value="UniProtKB-SubCell"/>
</dbReference>
<protein>
    <recommendedName>
        <fullName evidence="6">Methylamine utilisation protein MauE domain-containing protein</fullName>
    </recommendedName>
</protein>
<accession>A0A543G677</accession>
<name>A0A543G677_9FLAO</name>
<feature type="transmembrane region" description="Helical" evidence="5">
    <location>
        <begin position="12"/>
        <end position="28"/>
    </location>
</feature>
<feature type="transmembrane region" description="Helical" evidence="5">
    <location>
        <begin position="74"/>
        <end position="93"/>
    </location>
</feature>
<dbReference type="GO" id="GO:0030416">
    <property type="term" value="P:methylamine metabolic process"/>
    <property type="evidence" value="ECO:0007669"/>
    <property type="project" value="InterPro"/>
</dbReference>
<dbReference type="Pfam" id="PF07291">
    <property type="entry name" value="MauE"/>
    <property type="match status" value="1"/>
</dbReference>
<feature type="transmembrane region" description="Helical" evidence="5">
    <location>
        <begin position="48"/>
        <end position="67"/>
    </location>
</feature>
<dbReference type="InterPro" id="IPR009908">
    <property type="entry name" value="Methylamine_util_MauE"/>
</dbReference>
<evidence type="ECO:0000256" key="1">
    <source>
        <dbReference type="ARBA" id="ARBA00004141"/>
    </source>
</evidence>
<comment type="caution">
    <text evidence="7">The sequence shown here is derived from an EMBL/GenBank/DDBJ whole genome shotgun (WGS) entry which is preliminary data.</text>
</comment>
<dbReference type="AlphaFoldDB" id="A0A543G677"/>
<feature type="transmembrane region" description="Helical" evidence="5">
    <location>
        <begin position="113"/>
        <end position="135"/>
    </location>
</feature>
<evidence type="ECO:0000259" key="6">
    <source>
        <dbReference type="Pfam" id="PF07291"/>
    </source>
</evidence>
<sequence length="139" mass="16183">MSNKKLIAESIYLLLIFFFSYTSINKLMNLDSFRTNLIKTTLFSEEFANIFSVIIIIIEISIILLLIISKMKGLLVFCFLILSFTLYISFLRYKGLYEICGCGGILNGLSYKYHILINIRLIISSLYSFYIFNYISDEK</sequence>
<feature type="domain" description="Methylamine utilisation protein MauE" evidence="6">
    <location>
        <begin position="5"/>
        <end position="129"/>
    </location>
</feature>
<evidence type="ECO:0000256" key="2">
    <source>
        <dbReference type="ARBA" id="ARBA00022692"/>
    </source>
</evidence>
<reference evidence="7 8" key="1">
    <citation type="submission" date="2019-06" db="EMBL/GenBank/DDBJ databases">
        <title>Genomic Encyclopedia of Archaeal and Bacterial Type Strains, Phase II (KMG-II): from individual species to whole genera.</title>
        <authorList>
            <person name="Goeker M."/>
        </authorList>
    </citation>
    <scope>NUCLEOTIDE SEQUENCE [LARGE SCALE GENOMIC DNA]</scope>
    <source>
        <strain evidence="7 8">DSM 24789</strain>
    </source>
</reference>
<dbReference type="Proteomes" id="UP000320773">
    <property type="component" value="Unassembled WGS sequence"/>
</dbReference>
<proteinExistence type="predicted"/>
<evidence type="ECO:0000313" key="7">
    <source>
        <dbReference type="EMBL" id="TQM41588.1"/>
    </source>
</evidence>
<keyword evidence="2 5" id="KW-0812">Transmembrane</keyword>
<keyword evidence="4 5" id="KW-0472">Membrane</keyword>
<organism evidence="7 8">
    <name type="scientific">Flavobacterium branchiophilum</name>
    <dbReference type="NCBI Taxonomy" id="55197"/>
    <lineage>
        <taxon>Bacteria</taxon>
        <taxon>Pseudomonadati</taxon>
        <taxon>Bacteroidota</taxon>
        <taxon>Flavobacteriia</taxon>
        <taxon>Flavobacteriales</taxon>
        <taxon>Flavobacteriaceae</taxon>
        <taxon>Flavobacterium</taxon>
    </lineage>
</organism>
<evidence type="ECO:0000256" key="4">
    <source>
        <dbReference type="ARBA" id="ARBA00023136"/>
    </source>
</evidence>
<evidence type="ECO:0000256" key="5">
    <source>
        <dbReference type="SAM" id="Phobius"/>
    </source>
</evidence>
<comment type="subcellular location">
    <subcellularLocation>
        <location evidence="1">Membrane</location>
        <topology evidence="1">Multi-pass membrane protein</topology>
    </subcellularLocation>
</comment>